<feature type="region of interest" description="Disordered" evidence="9">
    <location>
        <begin position="1032"/>
        <end position="1144"/>
    </location>
</feature>
<dbReference type="InterPro" id="IPR001752">
    <property type="entry name" value="Kinesin_motor_dom"/>
</dbReference>
<keyword evidence="6 7" id="KW-0505">Motor protein</keyword>
<feature type="compositionally biased region" description="Polar residues" evidence="9">
    <location>
        <begin position="167"/>
        <end position="179"/>
    </location>
</feature>
<dbReference type="InterPro" id="IPR036961">
    <property type="entry name" value="Kinesin_motor_dom_sf"/>
</dbReference>
<dbReference type="Proteomes" id="UP000078284">
    <property type="component" value="Chromosome 1"/>
</dbReference>
<keyword evidence="3 7" id="KW-0547">Nucleotide-binding</keyword>
<evidence type="ECO:0000313" key="11">
    <source>
        <dbReference type="EMBL" id="OAP15430.1"/>
    </source>
</evidence>
<dbReference type="SUPFAM" id="SSF52540">
    <property type="entry name" value="P-loop containing nucleoside triphosphate hydrolases"/>
    <property type="match status" value="1"/>
</dbReference>
<dbReference type="PRINTS" id="PR00380">
    <property type="entry name" value="KINESINHEAVY"/>
</dbReference>
<dbReference type="InterPro" id="IPR027417">
    <property type="entry name" value="P-loop_NTPase"/>
</dbReference>
<feature type="coiled-coil region" evidence="8">
    <location>
        <begin position="473"/>
        <end position="535"/>
    </location>
</feature>
<proteinExistence type="inferred from homology"/>
<dbReference type="FunFam" id="3.40.850.10:FF:000044">
    <property type="entry name" value="p-loop containing nucleoside triphosphate hydrolases superfamily protein"/>
    <property type="match status" value="1"/>
</dbReference>
<evidence type="ECO:0000256" key="2">
    <source>
        <dbReference type="ARBA" id="ARBA00022701"/>
    </source>
</evidence>
<keyword evidence="5 8" id="KW-0175">Coiled coil</keyword>
<dbReference type="PROSITE" id="PS50067">
    <property type="entry name" value="KINESIN_MOTOR_2"/>
    <property type="match status" value="1"/>
</dbReference>
<sequence>MLESEFQREHAFESATEQELTCPISDNLHESVEADDVSVQMLDNLTLNTNPAESCESEEIQIKALPSSSSGQDLVASDEDSEDVELGDTFYSCSELLQRNCCDLVFSLRFSQLNPMPFFSCCTKRAIFCSSPGSSHGGSTPRSPFSPSSPRERHNKGLADSRFQRPLPNSSALDPSSPGSMLHGGHKSHEAFQMKQGRFDLQAAKISELMKSNNLDNAPTQSLLSIVNGILDETIERKNGELPQRVACLLRKVVQEIERRISTQSEHLRTQNSVFKAREEKYQSRIKVLETLASGTSEENEIATRQLRRIKVTLFASFHFNHTEKSKLEEKKKDKEEDMVRIEKENGHYNLEISTLRRELETTKKAYEQQCLQMESKTKGATAGIEDRVKELEQMRKDASVARKALEERVRELEKMGKEADAVKMNLEEKVKELQKYKDETITVTTSIEGKNRELEQFKQETMTVTTSLEAQNRELEQAIKETMTVNTSLEAKNRELEQSKKETMTVNTSLKAKNRELEQNLVHWKSKAKEMEEKSELKNRSWSQKELSYRSFISFQCQALQELRFYSKSIKQEILKVQDKYTVEFSQLGRKLLELGDAAANYHEVLTENQKLFNELQELKGNIRVYCRVRPFLRGQGASKTVVEHIGDHGELVVLNPTKPGKDAHRKFRFNKVYSPASTQAEVFSDIKPLIRSVLDGYNVCIFAYGQTGSGKTYTMTGPDGASEEEWGVNYRALNDLFRISQSRKSNIAYEVGVQMVEIYNEQVRDLLSGDSSQKKLGILSTTQQNGLAVPDASMYPVTSTSDVLELMSIGLQNRVVSSTALNERSSRSHSIVTVHVRGKDLKTGSALYGNLHLVDLAGSERVDRSEVTGDRLKEAQHINKSLSALGDVIFSLASKSSHVPYRNSKLTQLLQSSLGGRAKTLMFVQLNPDITSYSESMSTLKFAERVSGVELGAAKSSKDGRDVRELMEQLGSLKDTIARKDDEIERLHLLKDINYPQRLQKKSLGQSDDFNSEAGDSQLSIEDDSRFQHDYTRQSRHSVTDGEALASSTDAEYDDETEGSTDAPCAAEGRKPLKISDKPKPVTPRSNTTTSRPLDKLKQVNMRTTNIAKATSALLSPSSQGMKKTGSASNFLKSPKDSKRWS</sequence>
<feature type="coiled-coil region" evidence="8">
    <location>
        <begin position="325"/>
        <end position="440"/>
    </location>
</feature>
<feature type="compositionally biased region" description="Polar residues" evidence="9">
    <location>
        <begin position="1103"/>
        <end position="1134"/>
    </location>
</feature>
<keyword evidence="4 7" id="KW-0067">ATP-binding</keyword>
<dbReference type="GO" id="GO:0005524">
    <property type="term" value="F:ATP binding"/>
    <property type="evidence" value="ECO:0007669"/>
    <property type="project" value="UniProtKB-UniRule"/>
</dbReference>
<feature type="region of interest" description="Disordered" evidence="9">
    <location>
        <begin position="1006"/>
        <end position="1025"/>
    </location>
</feature>
<evidence type="ECO:0000313" key="12">
    <source>
        <dbReference type="Proteomes" id="UP000078284"/>
    </source>
</evidence>
<feature type="compositionally biased region" description="Basic and acidic residues" evidence="9">
    <location>
        <begin position="1070"/>
        <end position="1082"/>
    </location>
</feature>
<feature type="compositionally biased region" description="Polar residues" evidence="9">
    <location>
        <begin position="1006"/>
        <end position="1022"/>
    </location>
</feature>
<dbReference type="EMBL" id="LUHQ01000001">
    <property type="protein sequence ID" value="OAP15430.1"/>
    <property type="molecule type" value="Genomic_DNA"/>
</dbReference>
<dbReference type="GO" id="GO:0008017">
    <property type="term" value="F:microtubule binding"/>
    <property type="evidence" value="ECO:0007669"/>
    <property type="project" value="InterPro"/>
</dbReference>
<feature type="domain" description="Kinesin motor" evidence="10">
    <location>
        <begin position="623"/>
        <end position="951"/>
    </location>
</feature>
<dbReference type="GO" id="GO:0003777">
    <property type="term" value="F:microtubule motor activity"/>
    <property type="evidence" value="ECO:0007669"/>
    <property type="project" value="InterPro"/>
</dbReference>
<dbReference type="Gene3D" id="1.20.5.170">
    <property type="match status" value="1"/>
</dbReference>
<evidence type="ECO:0000259" key="10">
    <source>
        <dbReference type="PROSITE" id="PS50067"/>
    </source>
</evidence>
<dbReference type="GO" id="GO:0005874">
    <property type="term" value="C:microtubule"/>
    <property type="evidence" value="ECO:0007669"/>
    <property type="project" value="UniProtKB-KW"/>
</dbReference>
<dbReference type="Gene3D" id="3.40.850.10">
    <property type="entry name" value="Kinesin motor domain"/>
    <property type="match status" value="1"/>
</dbReference>
<reference evidence="12" key="1">
    <citation type="journal article" date="2016" name="Proc. Natl. Acad. Sci. U.S.A.">
        <title>Chromosome-level assembly of Arabidopsis thaliana Ler reveals the extent of translocation and inversion polymorphisms.</title>
        <authorList>
            <person name="Zapata L."/>
            <person name="Ding J."/>
            <person name="Willing E.M."/>
            <person name="Hartwig B."/>
            <person name="Bezdan D."/>
            <person name="Jiao W.B."/>
            <person name="Patel V."/>
            <person name="Velikkakam James G."/>
            <person name="Koornneef M."/>
            <person name="Ossowski S."/>
            <person name="Schneeberger K."/>
        </authorList>
    </citation>
    <scope>NUCLEOTIDE SEQUENCE [LARGE SCALE GENOMIC DNA]</scope>
    <source>
        <strain evidence="12">cv. Landsberg erecta</strain>
    </source>
</reference>
<dbReference type="AlphaFoldDB" id="A0A178WAG3"/>
<evidence type="ECO:0000256" key="1">
    <source>
        <dbReference type="ARBA" id="ARBA00010899"/>
    </source>
</evidence>
<organism evidence="11 12">
    <name type="scientific">Arabidopsis thaliana</name>
    <name type="common">Mouse-ear cress</name>
    <dbReference type="NCBI Taxonomy" id="3702"/>
    <lineage>
        <taxon>Eukaryota</taxon>
        <taxon>Viridiplantae</taxon>
        <taxon>Streptophyta</taxon>
        <taxon>Embryophyta</taxon>
        <taxon>Tracheophyta</taxon>
        <taxon>Spermatophyta</taxon>
        <taxon>Magnoliopsida</taxon>
        <taxon>eudicotyledons</taxon>
        <taxon>Gunneridae</taxon>
        <taxon>Pentapetalae</taxon>
        <taxon>rosids</taxon>
        <taxon>malvids</taxon>
        <taxon>Brassicales</taxon>
        <taxon>Brassicaceae</taxon>
        <taxon>Camelineae</taxon>
        <taxon>Arabidopsis</taxon>
    </lineage>
</organism>
<keyword evidence="2" id="KW-0493">Microtubule</keyword>
<comment type="similarity">
    <text evidence="1">Belongs to the TRAFAC class myosin-kinesin ATPase superfamily. Kinesin family. KIN-14 subfamily.</text>
</comment>
<evidence type="ECO:0000256" key="7">
    <source>
        <dbReference type="PROSITE-ProRule" id="PRU00283"/>
    </source>
</evidence>
<dbReference type="PANTHER" id="PTHR47972">
    <property type="entry name" value="KINESIN-LIKE PROTEIN KLP-3"/>
    <property type="match status" value="1"/>
</dbReference>
<feature type="compositionally biased region" description="Basic and acidic residues" evidence="9">
    <location>
        <begin position="150"/>
        <end position="163"/>
    </location>
</feature>
<feature type="compositionally biased region" description="Low complexity" evidence="9">
    <location>
        <begin position="131"/>
        <end position="149"/>
    </location>
</feature>
<feature type="region of interest" description="Disordered" evidence="9">
    <location>
        <begin position="131"/>
        <end position="187"/>
    </location>
</feature>
<evidence type="ECO:0000256" key="5">
    <source>
        <dbReference type="ARBA" id="ARBA00023054"/>
    </source>
</evidence>
<dbReference type="SMART" id="SM00129">
    <property type="entry name" value="KISc"/>
    <property type="match status" value="1"/>
</dbReference>
<evidence type="ECO:0000256" key="3">
    <source>
        <dbReference type="ARBA" id="ARBA00022741"/>
    </source>
</evidence>
<evidence type="ECO:0000256" key="9">
    <source>
        <dbReference type="SAM" id="MobiDB-lite"/>
    </source>
</evidence>
<protein>
    <recommendedName>
        <fullName evidence="10">Kinesin motor domain-containing protein</fullName>
    </recommendedName>
</protein>
<name>A0A178WAG3_ARATH</name>
<evidence type="ECO:0000256" key="4">
    <source>
        <dbReference type="ARBA" id="ARBA00022840"/>
    </source>
</evidence>
<dbReference type="Pfam" id="PF00225">
    <property type="entry name" value="Kinesin"/>
    <property type="match status" value="1"/>
</dbReference>
<comment type="caution">
    <text evidence="11">The sequence shown here is derived from an EMBL/GenBank/DDBJ whole genome shotgun (WGS) entry which is preliminary data.</text>
</comment>
<evidence type="ECO:0000256" key="6">
    <source>
        <dbReference type="ARBA" id="ARBA00023175"/>
    </source>
</evidence>
<dbReference type="PANTHER" id="PTHR47972:SF33">
    <property type="entry name" value="KINESIN-LIKE PROTEIN KIN-14O"/>
    <property type="match status" value="1"/>
</dbReference>
<evidence type="ECO:0000256" key="8">
    <source>
        <dbReference type="SAM" id="Coils"/>
    </source>
</evidence>
<accession>A0A178WAG3</accession>
<dbReference type="InterPro" id="IPR027640">
    <property type="entry name" value="Kinesin-like_fam"/>
</dbReference>
<dbReference type="ExpressionAtlas" id="A0A178WAG3">
    <property type="expression patterns" value="baseline and differential"/>
</dbReference>
<dbReference type="GO" id="GO:0007018">
    <property type="term" value="P:microtubule-based movement"/>
    <property type="evidence" value="ECO:0007669"/>
    <property type="project" value="InterPro"/>
</dbReference>
<gene>
    <name evidence="11" type="ordered locus">AXX17_At1g19300</name>
</gene>
<feature type="binding site" evidence="7">
    <location>
        <begin position="707"/>
        <end position="714"/>
    </location>
    <ligand>
        <name>ATP</name>
        <dbReference type="ChEBI" id="CHEBI:30616"/>
    </ligand>
</feature>